<dbReference type="InterPro" id="IPR000415">
    <property type="entry name" value="Nitroreductase-like"/>
</dbReference>
<dbReference type="Pfam" id="PF00881">
    <property type="entry name" value="Nitroreductase"/>
    <property type="match status" value="1"/>
</dbReference>
<evidence type="ECO:0000313" key="5">
    <source>
        <dbReference type="Proteomes" id="UP000772181"/>
    </source>
</evidence>
<evidence type="ECO:0000313" key="4">
    <source>
        <dbReference type="EMBL" id="MBI4595586.1"/>
    </source>
</evidence>
<sequence>MDIQEAIKLRHSVRVYTDRPVEEEKLLAIMEAAILAPNGGNSQPWDFILIDEPAKRNEMADFINEVHNLYFRKARRDKSDKVKEGDIIYETLYQVPLFIVACLNKKYYRMDDDYLEIQHFWDIQSVCAAFENIVLMARALGLGTCWMGAGSLQEEKLRKILGIPEGVKVVAITPLGYPKNFSQQPPRMPLESVVHKNRWEKKDYKLAKISLSDVTKR</sequence>
<organism evidence="4 5">
    <name type="scientific">Tectimicrobiota bacterium</name>
    <dbReference type="NCBI Taxonomy" id="2528274"/>
    <lineage>
        <taxon>Bacteria</taxon>
        <taxon>Pseudomonadati</taxon>
        <taxon>Nitrospinota/Tectimicrobiota group</taxon>
        <taxon>Candidatus Tectimicrobiota</taxon>
    </lineage>
</organism>
<gene>
    <name evidence="4" type="ORF">HY730_04315</name>
</gene>
<comment type="caution">
    <text evidence="4">The sequence shown here is derived from an EMBL/GenBank/DDBJ whole genome shotgun (WGS) entry which is preliminary data.</text>
</comment>
<dbReference type="Proteomes" id="UP000772181">
    <property type="component" value="Unassembled WGS sequence"/>
</dbReference>
<reference evidence="4" key="1">
    <citation type="submission" date="2020-07" db="EMBL/GenBank/DDBJ databases">
        <title>Huge and variable diversity of episymbiotic CPR bacteria and DPANN archaea in groundwater ecosystems.</title>
        <authorList>
            <person name="He C.Y."/>
            <person name="Keren R."/>
            <person name="Whittaker M."/>
            <person name="Farag I.F."/>
            <person name="Doudna J."/>
            <person name="Cate J.H.D."/>
            <person name="Banfield J.F."/>
        </authorList>
    </citation>
    <scope>NUCLEOTIDE SEQUENCE</scope>
    <source>
        <strain evidence="4">NC_groundwater_1482_Ag_S-0.65um_47_24</strain>
    </source>
</reference>
<dbReference type="AlphaFoldDB" id="A0A933GLE8"/>
<keyword evidence="2" id="KW-0560">Oxidoreductase</keyword>
<dbReference type="EMBL" id="JACQWF010000197">
    <property type="protein sequence ID" value="MBI4595586.1"/>
    <property type="molecule type" value="Genomic_DNA"/>
</dbReference>
<comment type="similarity">
    <text evidence="1">Belongs to the nitroreductase family.</text>
</comment>
<feature type="domain" description="Nitroreductase" evidence="3">
    <location>
        <begin position="7"/>
        <end position="177"/>
    </location>
</feature>
<protein>
    <submittedName>
        <fullName evidence="4">Nitroreductase family protein</fullName>
    </submittedName>
</protein>
<evidence type="ECO:0000259" key="3">
    <source>
        <dbReference type="Pfam" id="PF00881"/>
    </source>
</evidence>
<evidence type="ECO:0000256" key="2">
    <source>
        <dbReference type="ARBA" id="ARBA00023002"/>
    </source>
</evidence>
<evidence type="ECO:0000256" key="1">
    <source>
        <dbReference type="ARBA" id="ARBA00007118"/>
    </source>
</evidence>
<name>A0A933GLE8_UNCTE</name>
<dbReference type="PANTHER" id="PTHR43673">
    <property type="entry name" value="NAD(P)H NITROREDUCTASE YDGI-RELATED"/>
    <property type="match status" value="1"/>
</dbReference>
<proteinExistence type="inferred from homology"/>
<accession>A0A933GLE8</accession>
<dbReference type="SUPFAM" id="SSF55469">
    <property type="entry name" value="FMN-dependent nitroreductase-like"/>
    <property type="match status" value="1"/>
</dbReference>
<dbReference type="GO" id="GO:0016491">
    <property type="term" value="F:oxidoreductase activity"/>
    <property type="evidence" value="ECO:0007669"/>
    <property type="project" value="UniProtKB-KW"/>
</dbReference>
<dbReference type="Gene3D" id="3.40.109.10">
    <property type="entry name" value="NADH Oxidase"/>
    <property type="match status" value="1"/>
</dbReference>
<dbReference type="InterPro" id="IPR029479">
    <property type="entry name" value="Nitroreductase"/>
</dbReference>
<dbReference type="PANTHER" id="PTHR43673:SF10">
    <property type="entry name" value="NADH DEHYDROGENASE_NAD(P)H NITROREDUCTASE XCC3605-RELATED"/>
    <property type="match status" value="1"/>
</dbReference>